<accession>A0A411YI99</accession>
<dbReference type="Gene3D" id="1.10.230.10">
    <property type="entry name" value="Cytochrome P450-Terp, domain 2"/>
    <property type="match status" value="1"/>
</dbReference>
<dbReference type="AlphaFoldDB" id="A0A411YI99"/>
<feature type="active site" evidence="6">
    <location>
        <position position="329"/>
    </location>
</feature>
<name>A0A411YI99_9ACTN</name>
<dbReference type="NCBIfam" id="NF009005">
    <property type="entry name" value="PRK12350.1"/>
    <property type="match status" value="1"/>
</dbReference>
<evidence type="ECO:0000256" key="2">
    <source>
        <dbReference type="ARBA" id="ARBA00010566"/>
    </source>
</evidence>
<comment type="pathway">
    <text evidence="1">Carbohydrate metabolism; tricarboxylic acid cycle.</text>
</comment>
<gene>
    <name evidence="8" type="ORF">ER308_16480</name>
</gene>
<evidence type="ECO:0000313" key="9">
    <source>
        <dbReference type="Proteomes" id="UP000291469"/>
    </source>
</evidence>
<evidence type="ECO:0000256" key="5">
    <source>
        <dbReference type="PIRNR" id="PIRNR001369"/>
    </source>
</evidence>
<dbReference type="InterPro" id="IPR016143">
    <property type="entry name" value="Citrate_synth-like_sm_a-sub"/>
</dbReference>
<dbReference type="GO" id="GO:0005975">
    <property type="term" value="P:carbohydrate metabolic process"/>
    <property type="evidence" value="ECO:0007669"/>
    <property type="project" value="TreeGrafter"/>
</dbReference>
<dbReference type="UniPathway" id="UPA00223"/>
<dbReference type="RefSeq" id="WP_131156007.1">
    <property type="nucleotide sequence ID" value="NZ_CP036402.1"/>
</dbReference>
<dbReference type="Proteomes" id="UP000291469">
    <property type="component" value="Chromosome"/>
</dbReference>
<keyword evidence="9" id="KW-1185">Reference proteome</keyword>
<comment type="catalytic activity">
    <reaction evidence="4">
        <text>oxaloacetate + acetyl-CoA + H2O = citrate + CoA + H(+)</text>
        <dbReference type="Rhea" id="RHEA:16845"/>
        <dbReference type="ChEBI" id="CHEBI:15377"/>
        <dbReference type="ChEBI" id="CHEBI:15378"/>
        <dbReference type="ChEBI" id="CHEBI:16452"/>
        <dbReference type="ChEBI" id="CHEBI:16947"/>
        <dbReference type="ChEBI" id="CHEBI:57287"/>
        <dbReference type="ChEBI" id="CHEBI:57288"/>
        <dbReference type="EC" id="2.3.3.16"/>
    </reaction>
</comment>
<organism evidence="8 9">
    <name type="scientific">Egibacter rhizosphaerae</name>
    <dbReference type="NCBI Taxonomy" id="1670831"/>
    <lineage>
        <taxon>Bacteria</taxon>
        <taxon>Bacillati</taxon>
        <taxon>Actinomycetota</taxon>
        <taxon>Nitriliruptoria</taxon>
        <taxon>Egibacterales</taxon>
        <taxon>Egibacteraceae</taxon>
        <taxon>Egibacter</taxon>
    </lineage>
</organism>
<dbReference type="KEGG" id="erz:ER308_16480"/>
<dbReference type="PANTHER" id="PTHR11739">
    <property type="entry name" value="CITRATE SYNTHASE"/>
    <property type="match status" value="1"/>
</dbReference>
<dbReference type="InterPro" id="IPR016142">
    <property type="entry name" value="Citrate_synth-like_lrg_a-sub"/>
</dbReference>
<protein>
    <recommendedName>
        <fullName evidence="5">Citrate synthase</fullName>
    </recommendedName>
</protein>
<dbReference type="PRINTS" id="PR00143">
    <property type="entry name" value="CITRTSNTHASE"/>
</dbReference>
<dbReference type="InterPro" id="IPR036969">
    <property type="entry name" value="Citrate_synthase_sf"/>
</dbReference>
<dbReference type="InterPro" id="IPR019810">
    <property type="entry name" value="Citrate_synthase_AS"/>
</dbReference>
<dbReference type="PANTHER" id="PTHR11739:SF23">
    <property type="entry name" value="CITRATE SYNTHASE 2-RELATED"/>
    <property type="match status" value="1"/>
</dbReference>
<evidence type="ECO:0000256" key="4">
    <source>
        <dbReference type="ARBA" id="ARBA00049288"/>
    </source>
</evidence>
<proteinExistence type="inferred from homology"/>
<dbReference type="GO" id="GO:0005829">
    <property type="term" value="C:cytosol"/>
    <property type="evidence" value="ECO:0007669"/>
    <property type="project" value="TreeGrafter"/>
</dbReference>
<evidence type="ECO:0000256" key="7">
    <source>
        <dbReference type="RuleBase" id="RU003406"/>
    </source>
</evidence>
<feature type="active site" evidence="6">
    <location>
        <position position="276"/>
    </location>
</feature>
<comment type="similarity">
    <text evidence="2 5 7">Belongs to the citrate synthase family.</text>
</comment>
<dbReference type="GO" id="GO:0036440">
    <property type="term" value="F:citrate synthase activity"/>
    <property type="evidence" value="ECO:0007669"/>
    <property type="project" value="UniProtKB-EC"/>
</dbReference>
<evidence type="ECO:0000313" key="8">
    <source>
        <dbReference type="EMBL" id="QBI21014.1"/>
    </source>
</evidence>
<dbReference type="InterPro" id="IPR002020">
    <property type="entry name" value="Citrate_synthase"/>
</dbReference>
<dbReference type="PROSITE" id="PS00480">
    <property type="entry name" value="CITRATE_SYNTHASE"/>
    <property type="match status" value="1"/>
</dbReference>
<evidence type="ECO:0000256" key="3">
    <source>
        <dbReference type="ARBA" id="ARBA00022679"/>
    </source>
</evidence>
<sequence>MSTPTPSRPDAESGLDVPPGLAGVRVVETAIGEVRGSEGLLSYRGLDATRLARERTFEEVAHLLLTGHLPGAAEHAAFAAELTSARELPEPVAEALPVIARASAGRPLEGVRSALSIAAPLLGAAPWQDQDPEAQRAVAARLIGVTPSLVAGLHRLARGLAPIAADPARGLANDYLRQLTGRDPDDTAAAALERYLSIVAEHGLNASTFAARLVTSTGADLGAAVTAAAGALSGPLHGGAPGRALEFLDAAHDIDDAERRAREAVARGDRIMGFGHRVYRTADPRARLLRETAEELGGQRVRFAHEVEERVVATLAELKPGRELHANVELYAAVVMERVGVPAELFTPTFTIGRMAGWCAHALEQAGTNRLIRPSAAYVGPSPGVAEHSDDLHAPA</sequence>
<dbReference type="PIRSF" id="PIRSF001369">
    <property type="entry name" value="Citrate_synth"/>
    <property type="match status" value="1"/>
</dbReference>
<keyword evidence="8" id="KW-0012">Acyltransferase</keyword>
<reference evidence="8 9" key="1">
    <citation type="submission" date="2019-01" db="EMBL/GenBank/DDBJ databases">
        <title>Egibacter rhizosphaerae EGI 80759T.</title>
        <authorList>
            <person name="Chen D.-D."/>
            <person name="Tian Y."/>
            <person name="Jiao J.-Y."/>
            <person name="Zhang X.-T."/>
            <person name="Zhang Y.-G."/>
            <person name="Zhang Y."/>
            <person name="Xiao M."/>
            <person name="Shu W.-S."/>
            <person name="Li W.-J."/>
        </authorList>
    </citation>
    <scope>NUCLEOTIDE SEQUENCE [LARGE SCALE GENOMIC DNA]</scope>
    <source>
        <strain evidence="8 9">EGI 80759</strain>
    </source>
</reference>
<evidence type="ECO:0000256" key="1">
    <source>
        <dbReference type="ARBA" id="ARBA00005163"/>
    </source>
</evidence>
<evidence type="ECO:0000256" key="6">
    <source>
        <dbReference type="PIRSR" id="PIRSR001369-1"/>
    </source>
</evidence>
<dbReference type="OrthoDB" id="9800864at2"/>
<dbReference type="EMBL" id="CP036402">
    <property type="protein sequence ID" value="QBI21014.1"/>
    <property type="molecule type" value="Genomic_DNA"/>
</dbReference>
<dbReference type="Gene3D" id="1.10.580.10">
    <property type="entry name" value="Citrate Synthase, domain 1"/>
    <property type="match status" value="1"/>
</dbReference>
<dbReference type="Pfam" id="PF00285">
    <property type="entry name" value="Citrate_synt"/>
    <property type="match status" value="1"/>
</dbReference>
<dbReference type="InterPro" id="IPR024176">
    <property type="entry name" value="Citrate_synthase_bac-typ"/>
</dbReference>
<dbReference type="GO" id="GO:0006099">
    <property type="term" value="P:tricarboxylic acid cycle"/>
    <property type="evidence" value="ECO:0007669"/>
    <property type="project" value="UniProtKB-UniPathway"/>
</dbReference>
<dbReference type="SUPFAM" id="SSF48256">
    <property type="entry name" value="Citrate synthase"/>
    <property type="match status" value="1"/>
</dbReference>
<keyword evidence="3 5" id="KW-0808">Transferase</keyword>